<keyword evidence="2" id="KW-0605">Phycobilisome</keyword>
<dbReference type="InterPro" id="IPR011989">
    <property type="entry name" value="ARM-like"/>
</dbReference>
<dbReference type="GO" id="GO:0030089">
    <property type="term" value="C:phycobilisome"/>
    <property type="evidence" value="ECO:0007669"/>
    <property type="project" value="UniProtKB-KW"/>
</dbReference>
<gene>
    <name evidence="3" type="ORF">C7B65_14295</name>
</gene>
<dbReference type="InterPro" id="IPR016024">
    <property type="entry name" value="ARM-type_fold"/>
</dbReference>
<evidence type="ECO:0008006" key="5">
    <source>
        <dbReference type="Google" id="ProtNLM"/>
    </source>
</evidence>
<dbReference type="Proteomes" id="UP000238634">
    <property type="component" value="Unassembled WGS sequence"/>
</dbReference>
<dbReference type="Gene3D" id="1.25.10.10">
    <property type="entry name" value="Leucine-rich Repeat Variant"/>
    <property type="match status" value="1"/>
</dbReference>
<keyword evidence="1" id="KW-0042">Antenna complex</keyword>
<reference evidence="3 4" key="2">
    <citation type="submission" date="2018-03" db="EMBL/GenBank/DDBJ databases">
        <title>The ancient ancestry and fast evolution of plastids.</title>
        <authorList>
            <person name="Moore K.R."/>
            <person name="Magnabosco C."/>
            <person name="Momper L."/>
            <person name="Gold D.A."/>
            <person name="Bosak T."/>
            <person name="Fournier G.P."/>
        </authorList>
    </citation>
    <scope>NUCLEOTIDE SEQUENCE [LARGE SCALE GENOMIC DNA]</scope>
    <source>
        <strain evidence="3 4">ULC007</strain>
    </source>
</reference>
<evidence type="ECO:0000313" key="3">
    <source>
        <dbReference type="EMBL" id="PSB18691.1"/>
    </source>
</evidence>
<protein>
    <recommendedName>
        <fullName evidence="5">HEAT repeat domain-containing protein</fullName>
    </recommendedName>
</protein>
<keyword evidence="4" id="KW-1185">Reference proteome</keyword>
<name>A0A2T1DE25_9CYAN</name>
<organism evidence="3 4">
    <name type="scientific">Phormidesmis priestleyi ULC007</name>
    <dbReference type="NCBI Taxonomy" id="1920490"/>
    <lineage>
        <taxon>Bacteria</taxon>
        <taxon>Bacillati</taxon>
        <taxon>Cyanobacteriota</taxon>
        <taxon>Cyanophyceae</taxon>
        <taxon>Leptolyngbyales</taxon>
        <taxon>Leptolyngbyaceae</taxon>
        <taxon>Phormidesmis</taxon>
    </lineage>
</organism>
<evidence type="ECO:0000313" key="4">
    <source>
        <dbReference type="Proteomes" id="UP000238634"/>
    </source>
</evidence>
<evidence type="ECO:0000256" key="1">
    <source>
        <dbReference type="ARBA" id="ARBA00022549"/>
    </source>
</evidence>
<comment type="caution">
    <text evidence="3">The sequence shown here is derived from an EMBL/GenBank/DDBJ whole genome shotgun (WGS) entry which is preliminary data.</text>
</comment>
<evidence type="ECO:0000256" key="2">
    <source>
        <dbReference type="ARBA" id="ARBA00022738"/>
    </source>
</evidence>
<sequence length="327" mass="35713">MAKSRKLEDTIALLAEIRADPSSDVGITTLSQVLNSKYSVAVSQAAKLIGESELHSLIPELVAAFDRFMTSGSDSDPGCLAKMRIAEALYRLDHSNETLFLQGIRHRQMEAARGGKEDTAAALRGACALALVRMNYFHVLSELADLLADPASEARIAAARAIAYNGSDQGIPLLRMRVLVGDQPSVISECLMALLQLDPKRSLPLVSRCLYARKDAIAEDAELAEVAALALGETRLPEAVEILQTWWKQIRSPELQQTGLMAIAMLRHDDAIEFLLSLIAEGRIQTAKIALSALSIYRADVGLWQRVSEAVDLRDEAALRQLLRSLD</sequence>
<dbReference type="EMBL" id="PVWG01000015">
    <property type="protein sequence ID" value="PSB18691.1"/>
    <property type="molecule type" value="Genomic_DNA"/>
</dbReference>
<dbReference type="SUPFAM" id="SSF48371">
    <property type="entry name" value="ARM repeat"/>
    <property type="match status" value="1"/>
</dbReference>
<dbReference type="AlphaFoldDB" id="A0A2T1DE25"/>
<accession>A0A2T1DE25</accession>
<proteinExistence type="predicted"/>
<reference evidence="3 4" key="1">
    <citation type="submission" date="2018-02" db="EMBL/GenBank/DDBJ databases">
        <authorList>
            <person name="Cohen D.B."/>
            <person name="Kent A.D."/>
        </authorList>
    </citation>
    <scope>NUCLEOTIDE SEQUENCE [LARGE SCALE GENOMIC DNA]</scope>
    <source>
        <strain evidence="3 4">ULC007</strain>
    </source>
</reference>
<dbReference type="RefSeq" id="WP_106254041.1">
    <property type="nucleotide sequence ID" value="NZ_PVWG01000015.1"/>
</dbReference>